<feature type="transmembrane region" description="Helical" evidence="1">
    <location>
        <begin position="131"/>
        <end position="149"/>
    </location>
</feature>
<sequence>MDHNFVPCRQQYTFEQIKLNAVLNLFRSNQLILGVFLLGYALILRFWLLFAAEPTKIDPDFHLLSNWLWNELKEPIWLPALATSLIIWIQALLINSVVARNRMATEINLFPGLFYILVCSALPVFQEFSPIHLANTFLIIALGQIYRIYKQNRCMDNLFNAGLVIGLASLFYSPYILFLLPILFGLNSLRAFSLREWMAVIIGGAIPLLWLLIFGFLNDNLALRWDAWTSQLSFMDIQWRALRQYEIIGLLIMAALIVAVVLNYNANIQKTIIEVRKKIDMLYWILFFGLVVTIFSASVGMVNLLTVALPCGILLSFMFTRMSRANAELVHLFLLIGVLVYHYLTFAGVL</sequence>
<dbReference type="InterPro" id="IPR045625">
    <property type="entry name" value="DUF6427"/>
</dbReference>
<dbReference type="AlphaFoldDB" id="A0A2D0N7L7"/>
<keyword evidence="1" id="KW-0812">Transmembrane</keyword>
<proteinExistence type="predicted"/>
<evidence type="ECO:0000313" key="2">
    <source>
        <dbReference type="EMBL" id="PHN04467.1"/>
    </source>
</evidence>
<evidence type="ECO:0008006" key="4">
    <source>
        <dbReference type="Google" id="ProtNLM"/>
    </source>
</evidence>
<feature type="transmembrane region" description="Helical" evidence="1">
    <location>
        <begin position="329"/>
        <end position="349"/>
    </location>
</feature>
<organism evidence="2 3">
    <name type="scientific">Flavilitoribacter nigricans (strain ATCC 23147 / DSM 23189 / NBRC 102662 / NCIMB 1420 / SS-2)</name>
    <name type="common">Lewinella nigricans</name>
    <dbReference type="NCBI Taxonomy" id="1122177"/>
    <lineage>
        <taxon>Bacteria</taxon>
        <taxon>Pseudomonadati</taxon>
        <taxon>Bacteroidota</taxon>
        <taxon>Saprospiria</taxon>
        <taxon>Saprospirales</taxon>
        <taxon>Lewinellaceae</taxon>
        <taxon>Flavilitoribacter</taxon>
    </lineage>
</organism>
<feature type="transmembrane region" description="Helical" evidence="1">
    <location>
        <begin position="197"/>
        <end position="217"/>
    </location>
</feature>
<dbReference type="Pfam" id="PF19992">
    <property type="entry name" value="DUF6427"/>
    <property type="match status" value="1"/>
</dbReference>
<dbReference type="EMBL" id="PDUD01000025">
    <property type="protein sequence ID" value="PHN04467.1"/>
    <property type="molecule type" value="Genomic_DNA"/>
</dbReference>
<feature type="transmembrane region" description="Helical" evidence="1">
    <location>
        <begin position="245"/>
        <end position="264"/>
    </location>
</feature>
<feature type="transmembrane region" description="Helical" evidence="1">
    <location>
        <begin position="284"/>
        <end position="317"/>
    </location>
</feature>
<keyword evidence="3" id="KW-1185">Reference proteome</keyword>
<feature type="transmembrane region" description="Helical" evidence="1">
    <location>
        <begin position="31"/>
        <end position="50"/>
    </location>
</feature>
<keyword evidence="1" id="KW-1133">Transmembrane helix</keyword>
<dbReference type="Proteomes" id="UP000223913">
    <property type="component" value="Unassembled WGS sequence"/>
</dbReference>
<evidence type="ECO:0000256" key="1">
    <source>
        <dbReference type="SAM" id="Phobius"/>
    </source>
</evidence>
<gene>
    <name evidence="2" type="ORF">CRP01_20885</name>
</gene>
<reference evidence="2 3" key="1">
    <citation type="submission" date="2017-10" db="EMBL/GenBank/DDBJ databases">
        <title>The draft genome sequence of Lewinella nigricans NBRC 102662.</title>
        <authorList>
            <person name="Wang K."/>
        </authorList>
    </citation>
    <scope>NUCLEOTIDE SEQUENCE [LARGE SCALE GENOMIC DNA]</scope>
    <source>
        <strain evidence="2 3">NBRC 102662</strain>
    </source>
</reference>
<keyword evidence="1" id="KW-0472">Membrane</keyword>
<feature type="transmembrane region" description="Helical" evidence="1">
    <location>
        <begin position="76"/>
        <end position="95"/>
    </location>
</feature>
<evidence type="ECO:0000313" key="3">
    <source>
        <dbReference type="Proteomes" id="UP000223913"/>
    </source>
</evidence>
<feature type="transmembrane region" description="Helical" evidence="1">
    <location>
        <begin position="107"/>
        <end position="125"/>
    </location>
</feature>
<name>A0A2D0N7L7_FLAN2</name>
<protein>
    <recommendedName>
        <fullName evidence="4">Beta-carotene 15,15'-monooxygenase</fullName>
    </recommendedName>
</protein>
<feature type="transmembrane region" description="Helical" evidence="1">
    <location>
        <begin position="161"/>
        <end position="185"/>
    </location>
</feature>
<comment type="caution">
    <text evidence="2">The sequence shown here is derived from an EMBL/GenBank/DDBJ whole genome shotgun (WGS) entry which is preliminary data.</text>
</comment>
<accession>A0A2D0N7L7</accession>